<dbReference type="PANTHER" id="PTHR30055:SF146">
    <property type="entry name" value="HTH-TYPE TRANSCRIPTIONAL DUAL REGULATOR CECR"/>
    <property type="match status" value="1"/>
</dbReference>
<dbReference type="GO" id="GO:0003700">
    <property type="term" value="F:DNA-binding transcription factor activity"/>
    <property type="evidence" value="ECO:0007669"/>
    <property type="project" value="TreeGrafter"/>
</dbReference>
<keyword evidence="1" id="KW-0805">Transcription regulation</keyword>
<dbReference type="InterPro" id="IPR036271">
    <property type="entry name" value="Tet_transcr_reg_TetR-rel_C_sf"/>
</dbReference>
<reference evidence="6 7" key="1">
    <citation type="submission" date="2016-10" db="EMBL/GenBank/DDBJ databases">
        <authorList>
            <person name="de Groot N.N."/>
        </authorList>
    </citation>
    <scope>NUCLEOTIDE SEQUENCE [LARGE SCALE GENOMIC DNA]</scope>
    <source>
        <strain evidence="7">L7-484,KACC 16230,DSM 25025</strain>
    </source>
</reference>
<dbReference type="InterPro" id="IPR009057">
    <property type="entry name" value="Homeodomain-like_sf"/>
</dbReference>
<feature type="DNA-binding region" description="H-T-H motif" evidence="4">
    <location>
        <begin position="44"/>
        <end position="63"/>
    </location>
</feature>
<evidence type="ECO:0000313" key="6">
    <source>
        <dbReference type="EMBL" id="SDO63176.1"/>
    </source>
</evidence>
<keyword evidence="3" id="KW-0804">Transcription</keyword>
<dbReference type="Gene3D" id="1.10.357.10">
    <property type="entry name" value="Tetracycline Repressor, domain 2"/>
    <property type="match status" value="1"/>
</dbReference>
<dbReference type="PANTHER" id="PTHR30055">
    <property type="entry name" value="HTH-TYPE TRANSCRIPTIONAL REGULATOR RUTR"/>
    <property type="match status" value="1"/>
</dbReference>
<evidence type="ECO:0000256" key="3">
    <source>
        <dbReference type="ARBA" id="ARBA00023163"/>
    </source>
</evidence>
<feature type="domain" description="HTH tetR-type" evidence="5">
    <location>
        <begin position="21"/>
        <end position="81"/>
    </location>
</feature>
<dbReference type="EMBL" id="FNIT01000009">
    <property type="protein sequence ID" value="SDO63176.1"/>
    <property type="molecule type" value="Genomic_DNA"/>
</dbReference>
<dbReference type="Proteomes" id="UP000198793">
    <property type="component" value="Unassembled WGS sequence"/>
</dbReference>
<dbReference type="Pfam" id="PF00440">
    <property type="entry name" value="TetR_N"/>
    <property type="match status" value="1"/>
</dbReference>
<sequence>MSETLARIGLGEGRSAAGEDPAKRRQILEGAKRVFVSTGFDAASMNDITRESGVSKSTLYVYFRSKEELFHALIAEEREAYFADIEELLLDAEAPAVTLGRFARRLFDLMLSPEAMTAKRTVIAVASRMPELGREFYRRGPMRGLALVSDYVRRACELGSLRAEDPDLAASQFIELATAGVLRRRFFDDQAPPLSLAERDRIVDSAVRVFMAAYGPDRRD</sequence>
<evidence type="ECO:0000313" key="7">
    <source>
        <dbReference type="Proteomes" id="UP000198793"/>
    </source>
</evidence>
<dbReference type="SUPFAM" id="SSF48498">
    <property type="entry name" value="Tetracyclin repressor-like, C-terminal domain"/>
    <property type="match status" value="1"/>
</dbReference>
<name>A0A1H0L568_9HYPH</name>
<dbReference type="Pfam" id="PF14246">
    <property type="entry name" value="TetR_C_7"/>
    <property type="match status" value="1"/>
</dbReference>
<evidence type="ECO:0000259" key="5">
    <source>
        <dbReference type="PROSITE" id="PS50977"/>
    </source>
</evidence>
<keyword evidence="7" id="KW-1185">Reference proteome</keyword>
<dbReference type="STRING" id="1166073.SAMN05192530_10940"/>
<evidence type="ECO:0000256" key="1">
    <source>
        <dbReference type="ARBA" id="ARBA00023015"/>
    </source>
</evidence>
<dbReference type="AlphaFoldDB" id="A0A1H0L568"/>
<keyword evidence="2 4" id="KW-0238">DNA-binding</keyword>
<dbReference type="InterPro" id="IPR039536">
    <property type="entry name" value="TetR_C_Proteobacteria"/>
</dbReference>
<dbReference type="FunFam" id="1.10.10.60:FF:000141">
    <property type="entry name" value="TetR family transcriptional regulator"/>
    <property type="match status" value="1"/>
</dbReference>
<organism evidence="6 7">
    <name type="scientific">Aureimonas jatrophae</name>
    <dbReference type="NCBI Taxonomy" id="1166073"/>
    <lineage>
        <taxon>Bacteria</taxon>
        <taxon>Pseudomonadati</taxon>
        <taxon>Pseudomonadota</taxon>
        <taxon>Alphaproteobacteria</taxon>
        <taxon>Hyphomicrobiales</taxon>
        <taxon>Aurantimonadaceae</taxon>
        <taxon>Aureimonas</taxon>
    </lineage>
</organism>
<dbReference type="PROSITE" id="PS50977">
    <property type="entry name" value="HTH_TETR_2"/>
    <property type="match status" value="1"/>
</dbReference>
<protein>
    <submittedName>
        <fullName evidence="6">DNA-binding transcriptional regulator, AcrR family</fullName>
    </submittedName>
</protein>
<dbReference type="SUPFAM" id="SSF46689">
    <property type="entry name" value="Homeodomain-like"/>
    <property type="match status" value="1"/>
</dbReference>
<accession>A0A1H0L568</accession>
<dbReference type="PRINTS" id="PR00455">
    <property type="entry name" value="HTHTETR"/>
</dbReference>
<dbReference type="InterPro" id="IPR050109">
    <property type="entry name" value="HTH-type_TetR-like_transc_reg"/>
</dbReference>
<dbReference type="InterPro" id="IPR001647">
    <property type="entry name" value="HTH_TetR"/>
</dbReference>
<evidence type="ECO:0000256" key="2">
    <source>
        <dbReference type="ARBA" id="ARBA00023125"/>
    </source>
</evidence>
<gene>
    <name evidence="6" type="ORF">SAMN05192530_10940</name>
</gene>
<evidence type="ECO:0000256" key="4">
    <source>
        <dbReference type="PROSITE-ProRule" id="PRU00335"/>
    </source>
</evidence>
<dbReference type="RefSeq" id="WP_244519701.1">
    <property type="nucleotide sequence ID" value="NZ_FNIT01000009.1"/>
</dbReference>
<dbReference type="GO" id="GO:0000976">
    <property type="term" value="F:transcription cis-regulatory region binding"/>
    <property type="evidence" value="ECO:0007669"/>
    <property type="project" value="TreeGrafter"/>
</dbReference>
<proteinExistence type="predicted"/>